<dbReference type="Pfam" id="PF25547">
    <property type="entry name" value="WXG100_2"/>
    <property type="match status" value="1"/>
</dbReference>
<feature type="compositionally biased region" description="Basic and acidic residues" evidence="1">
    <location>
        <begin position="2422"/>
        <end position="2431"/>
    </location>
</feature>
<feature type="compositionally biased region" description="Pro residues" evidence="1">
    <location>
        <begin position="3609"/>
        <end position="3626"/>
    </location>
</feature>
<feature type="region of interest" description="Disordered" evidence="1">
    <location>
        <begin position="3606"/>
        <end position="3643"/>
    </location>
</feature>
<feature type="compositionally biased region" description="Basic and acidic residues" evidence="1">
    <location>
        <begin position="1654"/>
        <end position="1670"/>
    </location>
</feature>
<feature type="compositionally biased region" description="Basic and acidic residues" evidence="1">
    <location>
        <begin position="2356"/>
        <end position="2378"/>
    </location>
</feature>
<feature type="compositionally biased region" description="Low complexity" evidence="1">
    <location>
        <begin position="1915"/>
        <end position="1929"/>
    </location>
</feature>
<proteinExistence type="predicted"/>
<feature type="compositionally biased region" description="Basic and acidic residues" evidence="1">
    <location>
        <begin position="2290"/>
        <end position="2317"/>
    </location>
</feature>
<evidence type="ECO:0000256" key="1">
    <source>
        <dbReference type="SAM" id="MobiDB-lite"/>
    </source>
</evidence>
<feature type="compositionally biased region" description="Basic and acidic residues" evidence="1">
    <location>
        <begin position="3025"/>
        <end position="3037"/>
    </location>
</feature>
<feature type="region of interest" description="Disordered" evidence="1">
    <location>
        <begin position="1909"/>
        <end position="1929"/>
    </location>
</feature>
<accession>A0ABR9HNS8</accession>
<dbReference type="RefSeq" id="WP_191267829.1">
    <property type="nucleotide sequence ID" value="NZ_BMXJ01000001.1"/>
</dbReference>
<feature type="compositionally biased region" description="Polar residues" evidence="1">
    <location>
        <begin position="557"/>
        <end position="566"/>
    </location>
</feature>
<feature type="region of interest" description="Disordered" evidence="1">
    <location>
        <begin position="2152"/>
        <end position="2172"/>
    </location>
</feature>
<feature type="compositionally biased region" description="Basic and acidic residues" evidence="1">
    <location>
        <begin position="2574"/>
        <end position="2603"/>
    </location>
</feature>
<feature type="compositionally biased region" description="Low complexity" evidence="1">
    <location>
        <begin position="1369"/>
        <end position="1378"/>
    </location>
</feature>
<feature type="domain" description="Outer membrane channel protein CpnT-like N-terminal" evidence="2">
    <location>
        <begin position="19"/>
        <end position="151"/>
    </location>
</feature>
<comment type="caution">
    <text evidence="3">The sequence shown here is derived from an EMBL/GenBank/DDBJ whole genome shotgun (WGS) entry which is preliminary data.</text>
</comment>
<feature type="compositionally biased region" description="Basic and acidic residues" evidence="1">
    <location>
        <begin position="783"/>
        <end position="796"/>
    </location>
</feature>
<feature type="compositionally biased region" description="Low complexity" evidence="1">
    <location>
        <begin position="709"/>
        <end position="718"/>
    </location>
</feature>
<feature type="region of interest" description="Disordered" evidence="1">
    <location>
        <begin position="2422"/>
        <end position="2624"/>
    </location>
</feature>
<name>A0ABR9HNS8_9ACTN</name>
<feature type="compositionally biased region" description="Low complexity" evidence="1">
    <location>
        <begin position="3165"/>
        <end position="3178"/>
    </location>
</feature>
<dbReference type="InterPro" id="IPR057746">
    <property type="entry name" value="CpnT-like_N"/>
</dbReference>
<evidence type="ECO:0000259" key="2">
    <source>
        <dbReference type="Pfam" id="PF25547"/>
    </source>
</evidence>
<feature type="region of interest" description="Disordered" evidence="1">
    <location>
        <begin position="2214"/>
        <end position="2240"/>
    </location>
</feature>
<sequence>MGMELPPELRNLFMVLTGSEWPTADETRLWQLAQVYGTTADRLQVELPQLVIRIKNKVRENFDATAADFFDESVDQFTAGERNYLGEGTAVARGLQEYVHNAGTQVQYAKWMIIGQLVQLAAEIAWAIAMAPFTFGASLAKIPIFQAIARTVVGRVMFRLISELLQQMMISQFFALTLDALIQRIQIDNGVRDEWDTKLTEDAAKGAMLDGLFGTAAAFGGNALSDQFNRLLGNNTGSAIAHQLDDRFPPGNGPGTGGGLPEGIGSVMGRNGDELLRPYGMDDRPGWSRPVDGERFRTDMGDRFADSLGGAMGRDQARDFGERYADAFARHWGRGGLDDALGDVVSKYGHGLDPKMRDFLTTGVPGGVRDGLSAVGSHWKNFLAQLGGQGIANAAQGILGEGFFNLLFSDEKTFSITWLSGVSGFVSGAVQQSLTQGGLMLIDQLKGAGLPDGVPELPDPPMGPHPEDGDRGTGDDSPDRISGAPGTGSGSDRPSPDRSSSEEDGGTRGPQGDGTPEQQGGGTRDAEGGDARGAHDGDTTAVSPEAPAPPPPDRVVTESSAMNGPTDTGPYRPAAPSSGNPGADSLPETGGAPVRGSDEAVDTPAEDVPTPNTTSRDVPNQDVPTRNAPGHDATVGNAPVEEAPVRDAFGQEVPVGNAPAEDVPDQDASGQNAPVREVPNQGGAVFDRPDQRVPENTAQVNDGGGASGVGASDSTGAAPISGGPERSPDGQDRTSDEDAPTRVTEDRTDADGRTPDAPVPAPNPSPAPNGQGTDADTANPPRPDGEGAGEGRDEARPPGGEEIGEGSGPGAPSRGEGDQQGLPRDDGDLGAPASADGRAQDPPQHADGAPGSVVAPPPVNPAAQGQESAGDGRRQAPPTSRTDTPSAARPRPEPDAPAPVAEGLRPPGAWQDARDGAETARVGTNRDGSGIDTDGVEILDGSTRDRPVVSVAERGFDVRRVPLPDPGPEGPTHVTELTVRINFDPGDDVRPEEADTAQRVFLDRVDDVLNQRYRLPDSGDQLHVRVEPVGADDRPHADVTWVRDNPDLPGRSDTANWRLDDGADVWLHETLHRLGLDDEYRDPPQERSGRPQAVLRGSPDSTAVHEAGGYMDAPGGRDGRPPEILNRYLEQIESQAHGASRYDPPARLADLPDPVHRDLAALLDPEGRQDPSDTVSLFGAAYDSRVRGLDEDRVRADLPPRLRDRFDRTVAEWTSDGRLERALGTARTAGMEAPLSRMPGRPAPVPTEGGAEHRAAGPLSDIFRPKDGSGGSRPEDHPMRDLSENRHRNSGNRGDGTTGGTGEGTSGAPRRETPPSQQDRPQPTQNDQPTQNEPTRQGPPRPVGTEATGVPPERPPTARPVDAETVRMLDALADAGTDADGGGYPGLRVNSGADARGLGRRLRDQLTRHGVEPDGTALGEALDRITDGRARPGDEIGVPVREVPTGDRAGRDGAPPPVRGQVRFTVERAWRETTDSPDRRTGATHTVETRAKAVGAGAQQSRKSVNPVLPATVIGSIAGKTMLISPRLKGSVAVRQRGSEYQTSAERRHKRKVDVDGENPARFTADLTVTASLEVAPPPVPPDGGTEQQGTSGQQPPPAPPGTRDRPERQDGRERPPRPPEPVRFTARLDDAFDVVLPGHVRDDGAVDGGGQRTADRREAPRGFRTDDPASRVGDGNGTPVRAPRFSRTLGVLDGGPPENFPLDMRTLRETLVRMDHGEVLHIPYRDDSGDWQFAELSGGPVAYERIGPEMADSSFSDTDKSSTNAQSNAGRTNKQEIRAGASFLGTIIPGAGSSSLLRVGPEVVGGVKGAQKYTRTTEHGSERVHGPGTKGDSAFYRVTRTYRVTTTEQQHAAPDAAGNTGDDTAADPHGTDGAGHHGGPVRHQPRVRAGTLDLTTLDQVSTSDARALAGDGAGHAPRGGPAAPATPGLRADRVEHLGESVPVRAEWNDGRLRDTNGEAPLTAVANRVHRAVFAAHPELVNDPAGPGGDRRGFWGRLWRGPDLRALNTLAIHEQVGRASAEADSLITDGVRIVLRAGGLRNALTPAPGRLRTVVGALPGASSVRTDDRDGADFVTVRLSGRLDDARFAGSRRGGSLSSGLNASTSQGSGRQDTTAYGVEGSAALQVRPGETAAAMPRGIVEVGAGYAYEREKTTPASGTRKSGVESSSSAKGELDAWTYALHLEASIGSNAPVDVTPTGAGATAAGPRLLVEGPRTAPVPGELGPFGPETDRAAEADRARTDARQALDQVRRARGRVDELRAERDRLAGLTEELPDREAGLAAAQGEADSARQEAAQDDRAAQARERTATEAENVAREARRQAVLDRLEAARAQQEAADLRRNAIEKMRAYAEALRTETEARDRHDGGAAQPSRERTPASAPLPQPRDTGADALGDDAAQSAVDRAWDTAVENWEALEDAARDAGGEVRAAETAFRAPPRQSSSDGGTAAPPRPTTPPAVEKLRTAAREAVQATDRRNEEADAQDDRATGAEENAELREGEASDRRAEADTARRKADGSKRLVEEAGLRVNEARQDHDESVAAKRDLPARERELTEALDDERRAHAGAAAAHGRGEEHRFALERDARLRTPGDRTDDDRDRTGAPAPGDRAGTPRPRADLDLDALPHAPKHTEARSLWDTVVEAVRSAPGFTAASRSGEAVIGHWRVLSSAKALAAHTMDVHNAGLPLQGQFEDGVRRRADLSLTLHAERTSMRTSGALRESGVDLTYKTESDRVTGAGRSSSHNTAVGVKGQGTPNPADTRNNRLRFSAGAVPYASKQTRTEGDTTTFGEEDKVSLSGSTVDVTTADRFTVQARIRSRWNLLVSVPYSSTTETAGPPGPAGPADATGGTGGTGGDRNRDDGARHDAAPDRHGEPGSTEARYRVLDLAQNAALPGTSGLDAALARARAAPDGTGFVPGRESSGYALNGIDTAGAVEGIAQRVRGRGFELTEQSKHDIQVALSATNTRGTNRRLQTGGLVLPVRVREDAFGEQRLSSGGWLRLELGRNGDPAFGPVESGLSSERSVSESTEHNESRGRQKKHGVTATADGGFNPVPATGTGPGGAPAFPGDRYYTNTGTVGTGWETATTSTELASDTDTRNTSRTVKVPGVTATTPMRVDFTLSVDNWRGGSRGPVITGTVDAGNRREVFQAGTFRPTAPPAAPAAPAASAPVAPSRAGADDPEVFARDWRGRLGRGETALPPVEGVGQRPIADAALLAQARALGWQPDAAERVTPGAAAEHLREGRPGSRAHMLGAAVDEQVLRGLFDAASGSRGAVLVGRDPQGPFAVPGLETRLFTQVDPGGATVIGATGELATGNDTQKLHRDERSTAHAGSTALTTGLDLSGMKAVQQPVSDFNESRALVGGGVATAGANSTAAGGGKQSSSTMRTDTAAPVKGRGYLVRFPVDALLIAQDTASGGPPRAEWAKSTVDVWLSTDQLRTIATGVNDDSVASWDAVAQRQTEAAATEKALGAAVDREAGLDRSEEARASARTAADLLSLGSDSDPRIWAPETSEGVRAVRDYLGSTDDDHGWGRPADRTEAEHRAALDGLTALQRGTGTPGGLPAETVGALRDLVESRNALHTALSSHRAALDAYFTALDTAFAPPARPDPLAPTDPPAPPAGTTPLQAAFDSALNPPAG</sequence>
<feature type="compositionally biased region" description="Basic and acidic residues" evidence="1">
    <location>
        <begin position="2230"/>
        <end position="2240"/>
    </location>
</feature>
<feature type="region of interest" description="Disordered" evidence="1">
    <location>
        <begin position="2831"/>
        <end position="2878"/>
    </location>
</feature>
<feature type="compositionally biased region" description="Low complexity" evidence="1">
    <location>
        <begin position="1584"/>
        <end position="1594"/>
    </location>
</feature>
<feature type="region of interest" description="Disordered" evidence="1">
    <location>
        <begin position="2090"/>
        <end position="2115"/>
    </location>
</feature>
<feature type="region of interest" description="Disordered" evidence="1">
    <location>
        <begin position="3155"/>
        <end position="3181"/>
    </location>
</feature>
<feature type="compositionally biased region" description="Pro residues" evidence="1">
    <location>
        <begin position="757"/>
        <end position="767"/>
    </location>
</feature>
<gene>
    <name evidence="3" type="ORF">H4W79_004899</name>
</gene>
<feature type="compositionally biased region" description="Basic and acidic residues" evidence="1">
    <location>
        <begin position="1816"/>
        <end position="1826"/>
    </location>
</feature>
<feature type="compositionally biased region" description="Polar residues" evidence="1">
    <location>
        <begin position="2102"/>
        <end position="2115"/>
    </location>
</feature>
<evidence type="ECO:0000313" key="4">
    <source>
        <dbReference type="Proteomes" id="UP000598217"/>
    </source>
</evidence>
<feature type="compositionally biased region" description="Basic and acidic residues" evidence="1">
    <location>
        <begin position="1077"/>
        <end position="1089"/>
    </location>
</feature>
<feature type="compositionally biased region" description="Polar residues" evidence="1">
    <location>
        <begin position="610"/>
        <end position="624"/>
    </location>
</feature>
<feature type="region of interest" description="Disordered" evidence="1">
    <location>
        <begin position="3012"/>
        <end position="3068"/>
    </location>
</feature>
<feature type="compositionally biased region" description="Basic and acidic residues" evidence="1">
    <location>
        <begin position="524"/>
        <end position="538"/>
    </location>
</feature>
<feature type="region of interest" description="Disordered" evidence="1">
    <location>
        <begin position="2356"/>
        <end position="2404"/>
    </location>
</feature>
<dbReference type="Proteomes" id="UP000598217">
    <property type="component" value="Unassembled WGS sequence"/>
</dbReference>
<organism evidence="3 4">
    <name type="scientific">Nocardiopsis terrae</name>
    <dbReference type="NCBI Taxonomy" id="372655"/>
    <lineage>
        <taxon>Bacteria</taxon>
        <taxon>Bacillati</taxon>
        <taxon>Actinomycetota</taxon>
        <taxon>Actinomycetes</taxon>
        <taxon>Streptosporangiales</taxon>
        <taxon>Nocardiopsidaceae</taxon>
        <taxon>Nocardiopsis</taxon>
    </lineage>
</organism>
<feature type="region of interest" description="Disordered" evidence="1">
    <location>
        <begin position="450"/>
        <end position="946"/>
    </location>
</feature>
<feature type="compositionally biased region" description="Low complexity" evidence="1">
    <location>
        <begin position="1837"/>
        <end position="1864"/>
    </location>
</feature>
<feature type="compositionally biased region" description="Low complexity" evidence="1">
    <location>
        <begin position="1317"/>
        <end position="1332"/>
    </location>
</feature>
<feature type="region of interest" description="Disordered" evidence="1">
    <location>
        <begin position="1225"/>
        <end position="1397"/>
    </location>
</feature>
<feature type="region of interest" description="Disordered" evidence="1">
    <location>
        <begin position="1811"/>
        <end position="1887"/>
    </location>
</feature>
<feature type="region of interest" description="Disordered" evidence="1">
    <location>
        <begin position="2276"/>
        <end position="2317"/>
    </location>
</feature>
<feature type="compositionally biased region" description="Basic and acidic residues" evidence="1">
    <location>
        <begin position="1603"/>
        <end position="1618"/>
    </location>
</feature>
<feature type="region of interest" description="Disordered" evidence="1">
    <location>
        <begin position="1532"/>
        <end position="1698"/>
    </location>
</feature>
<reference evidence="3 4" key="1">
    <citation type="submission" date="2020-10" db="EMBL/GenBank/DDBJ databases">
        <title>Sequencing the genomes of 1000 actinobacteria strains.</title>
        <authorList>
            <person name="Klenk H.-P."/>
        </authorList>
    </citation>
    <scope>NUCLEOTIDE SEQUENCE [LARGE SCALE GENOMIC DNA]</scope>
    <source>
        <strain evidence="3 4">DSM 45157</strain>
    </source>
</reference>
<feature type="region of interest" description="Disordered" evidence="1">
    <location>
        <begin position="1752"/>
        <end position="1775"/>
    </location>
</feature>
<feature type="compositionally biased region" description="Basic and acidic residues" evidence="1">
    <location>
        <begin position="726"/>
        <end position="754"/>
    </location>
</feature>
<feature type="compositionally biased region" description="Basic and acidic residues" evidence="1">
    <location>
        <begin position="2475"/>
        <end position="2565"/>
    </location>
</feature>
<keyword evidence="4" id="KW-1185">Reference proteome</keyword>
<feature type="compositionally biased region" description="Polar residues" evidence="1">
    <location>
        <begin position="2155"/>
        <end position="2171"/>
    </location>
</feature>
<feature type="compositionally biased region" description="Gly residues" evidence="1">
    <location>
        <begin position="1293"/>
        <end position="1305"/>
    </location>
</feature>
<dbReference type="EMBL" id="JADBDY010000001">
    <property type="protein sequence ID" value="MBE1460685.1"/>
    <property type="molecule type" value="Genomic_DNA"/>
</dbReference>
<protein>
    <recommendedName>
        <fullName evidence="2">Outer membrane channel protein CpnT-like N-terminal domain-containing protein</fullName>
    </recommendedName>
</protein>
<feature type="compositionally biased region" description="Basic and acidic residues" evidence="1">
    <location>
        <begin position="465"/>
        <end position="479"/>
    </location>
</feature>
<evidence type="ECO:0000313" key="3">
    <source>
        <dbReference type="EMBL" id="MBE1460685.1"/>
    </source>
</evidence>
<feature type="region of interest" description="Disordered" evidence="1">
    <location>
        <begin position="2731"/>
        <end position="2765"/>
    </location>
</feature>
<feature type="compositionally biased region" description="Low complexity" evidence="1">
    <location>
        <begin position="3054"/>
        <end position="3068"/>
    </location>
</feature>
<feature type="region of interest" description="Disordered" evidence="1">
    <location>
        <begin position="1427"/>
        <end position="1459"/>
    </location>
</feature>
<feature type="region of interest" description="Disordered" evidence="1">
    <location>
        <begin position="1077"/>
        <end position="1123"/>
    </location>
</feature>
<feature type="compositionally biased region" description="Basic and acidic residues" evidence="1">
    <location>
        <begin position="2857"/>
        <end position="2878"/>
    </location>
</feature>
<feature type="compositionally biased region" description="Basic and acidic residues" evidence="1">
    <location>
        <begin position="1263"/>
        <end position="1287"/>
    </location>
</feature>